<dbReference type="Proteomes" id="UP000296201">
    <property type="component" value="Chromosome"/>
</dbReference>
<keyword evidence="3" id="KW-0645">Protease</keyword>
<dbReference type="PANTHER" id="PTHR38037">
    <property type="entry name" value="ZN_PROTEASE DOMAIN-CONTAINING PROTEIN"/>
    <property type="match status" value="1"/>
</dbReference>
<name>A0A4P7P1Q5_9GAMM</name>
<dbReference type="AlphaFoldDB" id="A0A4P7P1Q5"/>
<feature type="chain" id="PRO_5020285721" evidence="1">
    <location>
        <begin position="37"/>
        <end position="180"/>
    </location>
</feature>
<dbReference type="InterPro" id="IPR021109">
    <property type="entry name" value="Peptidase_aspartic_dom_sf"/>
</dbReference>
<keyword evidence="3" id="KW-0378">Hydrolase</keyword>
<accession>A0A4P7P1Q5</accession>
<dbReference type="SUPFAM" id="SSF50630">
    <property type="entry name" value="Acid proteases"/>
    <property type="match status" value="1"/>
</dbReference>
<keyword evidence="4" id="KW-1185">Reference proteome</keyword>
<dbReference type="PANTHER" id="PTHR38037:SF2">
    <property type="entry name" value="ATP-DEPENDENT ZINC PROTEASE DOMAIN-CONTAINING PROTEIN-RELATED"/>
    <property type="match status" value="1"/>
</dbReference>
<dbReference type="Pfam" id="PF05618">
    <property type="entry name" value="Zn_protease"/>
    <property type="match status" value="1"/>
</dbReference>
<feature type="signal peptide" evidence="1">
    <location>
        <begin position="1"/>
        <end position="36"/>
    </location>
</feature>
<proteinExistence type="predicted"/>
<gene>
    <name evidence="3" type="ORF">GHNINEIG_02185</name>
</gene>
<reference evidence="3 4" key="1">
    <citation type="submission" date="2018-08" db="EMBL/GenBank/DDBJ databases">
        <title>Horizontal acquisition of hydrogen conversion ability and other habitat adaptations in Hydrogenovibrio crunogenus strains.</title>
        <authorList>
            <person name="Gonnella G."/>
            <person name="Adam N."/>
            <person name="Perner M."/>
        </authorList>
    </citation>
    <scope>NUCLEOTIDE SEQUENCE [LARGE SCALE GENOMIC DNA]</scope>
    <source>
        <strain evidence="3 4">SP-41</strain>
    </source>
</reference>
<dbReference type="InterPro" id="IPR008503">
    <property type="entry name" value="Asp_endopeptidase"/>
</dbReference>
<keyword evidence="1" id="KW-0732">Signal</keyword>
<dbReference type="RefSeq" id="WP_135796673.1">
    <property type="nucleotide sequence ID" value="NZ_CP032096.1"/>
</dbReference>
<evidence type="ECO:0000313" key="4">
    <source>
        <dbReference type="Proteomes" id="UP000296201"/>
    </source>
</evidence>
<dbReference type="OrthoDB" id="8546610at2"/>
<protein>
    <submittedName>
        <fullName evidence="3">ATP-dependent zinc protease</fullName>
    </submittedName>
</protein>
<sequence precursor="true">MGNQSFEKKNAIKHVSRLKVLSFVLFLSVFAVNAMADTSPIVTGWVEKVAIPEYNLTLKAKVDSGADSSSLHAVSIHRFTKNNQAWVQFRTQDGIAIQKPVLRIVHIKTKTKGTQAREVVELPICLAGQLTTVPVNLVDRGHFSYPMLIGRSAMEGKFLINPNQKFLTEPKCGSVSRKTS</sequence>
<dbReference type="EMBL" id="CP032096">
    <property type="protein sequence ID" value="QBZ84110.1"/>
    <property type="molecule type" value="Genomic_DNA"/>
</dbReference>
<organism evidence="3 4">
    <name type="scientific">Hydrogenovibrio crunogenus</name>
    <dbReference type="NCBI Taxonomy" id="39765"/>
    <lineage>
        <taxon>Bacteria</taxon>
        <taxon>Pseudomonadati</taxon>
        <taxon>Pseudomonadota</taxon>
        <taxon>Gammaproteobacteria</taxon>
        <taxon>Thiotrichales</taxon>
        <taxon>Piscirickettsiaceae</taxon>
        <taxon>Hydrogenovibrio</taxon>
    </lineage>
</organism>
<feature type="domain" description="Retropepsin-like aspartic endopeptidase" evidence="2">
    <location>
        <begin position="42"/>
        <end position="169"/>
    </location>
</feature>
<evidence type="ECO:0000256" key="1">
    <source>
        <dbReference type="SAM" id="SignalP"/>
    </source>
</evidence>
<evidence type="ECO:0000313" key="3">
    <source>
        <dbReference type="EMBL" id="QBZ84110.1"/>
    </source>
</evidence>
<dbReference type="Gene3D" id="2.40.70.10">
    <property type="entry name" value="Acid Proteases"/>
    <property type="match status" value="1"/>
</dbReference>
<dbReference type="GO" id="GO:0006508">
    <property type="term" value="P:proteolysis"/>
    <property type="evidence" value="ECO:0007669"/>
    <property type="project" value="UniProtKB-KW"/>
</dbReference>
<evidence type="ECO:0000259" key="2">
    <source>
        <dbReference type="Pfam" id="PF05618"/>
    </source>
</evidence>
<dbReference type="GO" id="GO:0008233">
    <property type="term" value="F:peptidase activity"/>
    <property type="evidence" value="ECO:0007669"/>
    <property type="project" value="UniProtKB-KW"/>
</dbReference>